<organism evidence="1 2">
    <name type="scientific">Paenibacillus anseongense</name>
    <dbReference type="NCBI Taxonomy" id="2682845"/>
    <lineage>
        <taxon>Bacteria</taxon>
        <taxon>Bacillati</taxon>
        <taxon>Bacillota</taxon>
        <taxon>Bacilli</taxon>
        <taxon>Bacillales</taxon>
        <taxon>Paenibacillaceae</taxon>
        <taxon>Paenibacillus</taxon>
    </lineage>
</organism>
<proteinExistence type="predicted"/>
<protein>
    <submittedName>
        <fullName evidence="1">AAA family ATPase</fullName>
    </submittedName>
</protein>
<gene>
    <name evidence="1" type="ORF">GON05_24640</name>
</gene>
<comment type="caution">
    <text evidence="1">The sequence shown here is derived from an EMBL/GenBank/DDBJ whole genome shotgun (WGS) entry which is preliminary data.</text>
</comment>
<name>A0ABW9UEP4_9BACL</name>
<dbReference type="InterPro" id="IPR027417">
    <property type="entry name" value="P-loop_NTPase"/>
</dbReference>
<evidence type="ECO:0000313" key="1">
    <source>
        <dbReference type="EMBL" id="MVQ37816.1"/>
    </source>
</evidence>
<evidence type="ECO:0000313" key="2">
    <source>
        <dbReference type="Proteomes" id="UP000467637"/>
    </source>
</evidence>
<dbReference type="EMBL" id="WSEM01000020">
    <property type="protein sequence ID" value="MVQ37816.1"/>
    <property type="molecule type" value="Genomic_DNA"/>
</dbReference>
<dbReference type="SUPFAM" id="SSF52540">
    <property type="entry name" value="P-loop containing nucleoside triphosphate hydrolases"/>
    <property type="match status" value="1"/>
</dbReference>
<dbReference type="Pfam" id="PF13207">
    <property type="entry name" value="AAA_17"/>
    <property type="match status" value="1"/>
</dbReference>
<dbReference type="Proteomes" id="UP000467637">
    <property type="component" value="Unassembled WGS sequence"/>
</dbReference>
<sequence length="175" mass="20036">MLFIGGIHGVGKTYFCNKLSVYYSIEHYSASSLISEEKKELLAKDKRVDQIDRNQDLLLMALNRKVKLQERFLLDGHFCLLNKVGEISQIPFETFSALSPKGIIVLTDSIDTVSERLQARDGRSYEKSLLNSFQKDEVNYAETIASRLNVPFLVYDSSDKPEIYHDFLSLLGYQK</sequence>
<dbReference type="Gene3D" id="3.40.50.300">
    <property type="entry name" value="P-loop containing nucleotide triphosphate hydrolases"/>
    <property type="match status" value="1"/>
</dbReference>
<reference evidence="1 2" key="1">
    <citation type="submission" date="2019-12" db="EMBL/GenBank/DDBJ databases">
        <authorList>
            <person name="Huq M.A."/>
        </authorList>
    </citation>
    <scope>NUCLEOTIDE SEQUENCE [LARGE SCALE GENOMIC DNA]</scope>
    <source>
        <strain evidence="1 2">MAH-34</strain>
    </source>
</reference>
<dbReference type="RefSeq" id="WP_157322783.1">
    <property type="nucleotide sequence ID" value="NZ_WSEM01000020.1"/>
</dbReference>
<accession>A0ABW9UEP4</accession>
<keyword evidence="2" id="KW-1185">Reference proteome</keyword>